<protein>
    <submittedName>
        <fullName evidence="3">Glycosyltransferase family 4 protein</fullName>
    </submittedName>
</protein>
<dbReference type="EMBL" id="JADEXP010000125">
    <property type="protein sequence ID" value="MBE9067871.1"/>
    <property type="molecule type" value="Genomic_DNA"/>
</dbReference>
<dbReference type="CDD" id="cd03801">
    <property type="entry name" value="GT4_PimA-like"/>
    <property type="match status" value="1"/>
</dbReference>
<dbReference type="AlphaFoldDB" id="A0A928ZUU9"/>
<dbReference type="Gene3D" id="3.40.50.2000">
    <property type="entry name" value="Glycogen Phosphorylase B"/>
    <property type="match status" value="2"/>
</dbReference>
<dbReference type="PANTHER" id="PTHR45947:SF3">
    <property type="entry name" value="SULFOQUINOVOSYL TRANSFERASE SQD2"/>
    <property type="match status" value="1"/>
</dbReference>
<dbReference type="PANTHER" id="PTHR45947">
    <property type="entry name" value="SULFOQUINOVOSYL TRANSFERASE SQD2"/>
    <property type="match status" value="1"/>
</dbReference>
<dbReference type="Proteomes" id="UP000615026">
    <property type="component" value="Unassembled WGS sequence"/>
</dbReference>
<dbReference type="InterPro" id="IPR028098">
    <property type="entry name" value="Glyco_trans_4-like_N"/>
</dbReference>
<sequence>TDVERRWQGVAEVLASRGHRVEILCRAYQGQPANEVINGVRYTRRYSFSQSKLIVANLLKDFFYASLLLSKIPNTDVLVINDFWLPYLSSFIPNKKFKVIANVARYPKGQLFLYAKVDKIIVPSEAMKKAIASENLALINRTVVVPNPINTSKFQFQSTAQNKDGEQIILYVGRIHPEKGIHLLIKAFAGISQKIPSAKLHIVGPHLESQGGGGLQYLNSLKEDARRINVNFLGPIFDIDQLAQQYQNATVFCYPSVAEKGESFGVAPLEAMSTGLVPIVSNLDCFKSFIKEGSNGYSFDHRCNSSVENLEDKLLKVLSQPEIAQEISKNAIKTALKFSYERVARKYEGIFSELCGEIA</sequence>
<dbReference type="Pfam" id="PF13439">
    <property type="entry name" value="Glyco_transf_4"/>
    <property type="match status" value="1"/>
</dbReference>
<proteinExistence type="predicted"/>
<accession>A0A928ZUU9</accession>
<feature type="domain" description="Glycosyltransferase subfamily 4-like N-terminal" evidence="2">
    <location>
        <begin position="3"/>
        <end position="152"/>
    </location>
</feature>
<feature type="non-terminal residue" evidence="3">
    <location>
        <position position="1"/>
    </location>
</feature>
<dbReference type="Pfam" id="PF00534">
    <property type="entry name" value="Glycos_transf_1"/>
    <property type="match status" value="1"/>
</dbReference>
<evidence type="ECO:0000259" key="1">
    <source>
        <dbReference type="Pfam" id="PF00534"/>
    </source>
</evidence>
<organism evidence="3 4">
    <name type="scientific">Leptolyngbya cf. ectocarpi LEGE 11479</name>
    <dbReference type="NCBI Taxonomy" id="1828722"/>
    <lineage>
        <taxon>Bacteria</taxon>
        <taxon>Bacillati</taxon>
        <taxon>Cyanobacteriota</taxon>
        <taxon>Cyanophyceae</taxon>
        <taxon>Leptolyngbyales</taxon>
        <taxon>Leptolyngbyaceae</taxon>
        <taxon>Leptolyngbya group</taxon>
        <taxon>Leptolyngbya</taxon>
    </lineage>
</organism>
<name>A0A928ZUU9_LEPEC</name>
<evidence type="ECO:0000259" key="2">
    <source>
        <dbReference type="Pfam" id="PF13439"/>
    </source>
</evidence>
<comment type="caution">
    <text evidence="3">The sequence shown here is derived from an EMBL/GenBank/DDBJ whole genome shotgun (WGS) entry which is preliminary data.</text>
</comment>
<feature type="domain" description="Glycosyl transferase family 1" evidence="1">
    <location>
        <begin position="161"/>
        <end position="333"/>
    </location>
</feature>
<evidence type="ECO:0000313" key="3">
    <source>
        <dbReference type="EMBL" id="MBE9067871.1"/>
    </source>
</evidence>
<keyword evidence="4" id="KW-1185">Reference proteome</keyword>
<dbReference type="SUPFAM" id="SSF53756">
    <property type="entry name" value="UDP-Glycosyltransferase/glycogen phosphorylase"/>
    <property type="match status" value="1"/>
</dbReference>
<gene>
    <name evidence="3" type="ORF">IQ260_14545</name>
</gene>
<dbReference type="InterPro" id="IPR001296">
    <property type="entry name" value="Glyco_trans_1"/>
</dbReference>
<dbReference type="InterPro" id="IPR050194">
    <property type="entry name" value="Glycosyltransferase_grp1"/>
</dbReference>
<evidence type="ECO:0000313" key="4">
    <source>
        <dbReference type="Proteomes" id="UP000615026"/>
    </source>
</evidence>
<dbReference type="GO" id="GO:0016757">
    <property type="term" value="F:glycosyltransferase activity"/>
    <property type="evidence" value="ECO:0007669"/>
    <property type="project" value="InterPro"/>
</dbReference>
<dbReference type="RefSeq" id="WP_193993829.1">
    <property type="nucleotide sequence ID" value="NZ_JADEXP010000125.1"/>
</dbReference>
<reference evidence="3" key="1">
    <citation type="submission" date="2020-10" db="EMBL/GenBank/DDBJ databases">
        <authorList>
            <person name="Castelo-Branco R."/>
            <person name="Eusebio N."/>
            <person name="Adriana R."/>
            <person name="Vieira A."/>
            <person name="Brugerolle De Fraissinette N."/>
            <person name="Rezende De Castro R."/>
            <person name="Schneider M.P."/>
            <person name="Vasconcelos V."/>
            <person name="Leao P.N."/>
        </authorList>
    </citation>
    <scope>NUCLEOTIDE SEQUENCE</scope>
    <source>
        <strain evidence="3">LEGE 11479</strain>
    </source>
</reference>